<evidence type="ECO:0000259" key="3">
    <source>
        <dbReference type="Pfam" id="PF07859"/>
    </source>
</evidence>
<dbReference type="AlphaFoldDB" id="J3NYU4"/>
<dbReference type="STRING" id="644352.J3NYU4"/>
<dbReference type="eggNOG" id="KOG1515">
    <property type="taxonomic scope" value="Eukaryota"/>
</dbReference>
<keyword evidence="6" id="KW-1185">Reference proteome</keyword>
<reference evidence="4" key="3">
    <citation type="submission" date="2010-09" db="EMBL/GenBank/DDBJ databases">
        <title>Annotation of Gaeumannomyces graminis var. tritici R3-111a-1.</title>
        <authorList>
            <consortium name="The Broad Institute Genome Sequencing Platform"/>
            <person name="Ma L.-J."/>
            <person name="Dead R."/>
            <person name="Young S.K."/>
            <person name="Zeng Q."/>
            <person name="Gargeya S."/>
            <person name="Fitzgerald M."/>
            <person name="Haas B."/>
            <person name="Abouelleil A."/>
            <person name="Alvarado L."/>
            <person name="Arachchi H.M."/>
            <person name="Berlin A."/>
            <person name="Brown A."/>
            <person name="Chapman S.B."/>
            <person name="Chen Z."/>
            <person name="Dunbar C."/>
            <person name="Freedman E."/>
            <person name="Gearin G."/>
            <person name="Gellesch M."/>
            <person name="Goldberg J."/>
            <person name="Griggs A."/>
            <person name="Gujja S."/>
            <person name="Heiman D."/>
            <person name="Howarth C."/>
            <person name="Larson L."/>
            <person name="Lui A."/>
            <person name="MacDonald P.J.P."/>
            <person name="Mehta T."/>
            <person name="Montmayeur A."/>
            <person name="Murphy C."/>
            <person name="Neiman D."/>
            <person name="Pearson M."/>
            <person name="Priest M."/>
            <person name="Roberts A."/>
            <person name="Saif S."/>
            <person name="Shea T."/>
            <person name="Shenoy N."/>
            <person name="Sisk P."/>
            <person name="Stolte C."/>
            <person name="Sykes S."/>
            <person name="Yandava C."/>
            <person name="Wortman J."/>
            <person name="Nusbaum C."/>
            <person name="Birren B."/>
        </authorList>
    </citation>
    <scope>NUCLEOTIDE SEQUENCE</scope>
    <source>
        <strain evidence="4">R3-111a-1</strain>
    </source>
</reference>
<feature type="domain" description="Alpha/beta hydrolase fold-3" evidence="3">
    <location>
        <begin position="146"/>
        <end position="356"/>
    </location>
</feature>
<evidence type="ECO:0000256" key="2">
    <source>
        <dbReference type="SAM" id="MobiDB-lite"/>
    </source>
</evidence>
<dbReference type="InterPro" id="IPR013094">
    <property type="entry name" value="AB_hydrolase_3"/>
</dbReference>
<dbReference type="OrthoDB" id="408631at2759"/>
<dbReference type="Pfam" id="PF07859">
    <property type="entry name" value="Abhydrolase_3"/>
    <property type="match status" value="1"/>
</dbReference>
<evidence type="ECO:0000313" key="4">
    <source>
        <dbReference type="EMBL" id="EJT76527.1"/>
    </source>
</evidence>
<reference evidence="5" key="4">
    <citation type="journal article" date="2015" name="G3 (Bethesda)">
        <title>Genome sequences of three phytopathogenic species of the Magnaporthaceae family of fungi.</title>
        <authorList>
            <person name="Okagaki L.H."/>
            <person name="Nunes C.C."/>
            <person name="Sailsbery J."/>
            <person name="Clay B."/>
            <person name="Brown D."/>
            <person name="John T."/>
            <person name="Oh Y."/>
            <person name="Young N."/>
            <person name="Fitzgerald M."/>
            <person name="Haas B.J."/>
            <person name="Zeng Q."/>
            <person name="Young S."/>
            <person name="Adiconis X."/>
            <person name="Fan L."/>
            <person name="Levin J.Z."/>
            <person name="Mitchell T.K."/>
            <person name="Okubara P.A."/>
            <person name="Farman M.L."/>
            <person name="Kohn L.M."/>
            <person name="Birren B."/>
            <person name="Ma L.-J."/>
            <person name="Dean R.A."/>
        </authorList>
    </citation>
    <scope>NUCLEOTIDE SEQUENCE</scope>
    <source>
        <strain evidence="5">R3-111a-1</strain>
    </source>
</reference>
<dbReference type="PANTHER" id="PTHR48081:SF8">
    <property type="entry name" value="ALPHA_BETA HYDROLASE FOLD-3 DOMAIN-CONTAINING PROTEIN-RELATED"/>
    <property type="match status" value="1"/>
</dbReference>
<keyword evidence="1" id="KW-0378">Hydrolase</keyword>
<accession>J3NYU4</accession>
<feature type="compositionally biased region" description="Polar residues" evidence="2">
    <location>
        <begin position="8"/>
        <end position="20"/>
    </location>
</feature>
<proteinExistence type="predicted"/>
<dbReference type="SUPFAM" id="SSF53474">
    <property type="entry name" value="alpha/beta-Hydrolases"/>
    <property type="match status" value="1"/>
</dbReference>
<dbReference type="VEuPathDB" id="FungiDB:GGTG_06446"/>
<dbReference type="PANTHER" id="PTHR48081">
    <property type="entry name" value="AB HYDROLASE SUPERFAMILY PROTEIN C4A8.06C"/>
    <property type="match status" value="1"/>
</dbReference>
<dbReference type="Gene3D" id="3.40.50.1820">
    <property type="entry name" value="alpha/beta hydrolase"/>
    <property type="match status" value="1"/>
</dbReference>
<organism evidence="4">
    <name type="scientific">Gaeumannomyces tritici (strain R3-111a-1)</name>
    <name type="common">Wheat and barley take-all root rot fungus</name>
    <name type="synonym">Gaeumannomyces graminis var. tritici</name>
    <dbReference type="NCBI Taxonomy" id="644352"/>
    <lineage>
        <taxon>Eukaryota</taxon>
        <taxon>Fungi</taxon>
        <taxon>Dikarya</taxon>
        <taxon>Ascomycota</taxon>
        <taxon>Pezizomycotina</taxon>
        <taxon>Sordariomycetes</taxon>
        <taxon>Sordariomycetidae</taxon>
        <taxon>Magnaporthales</taxon>
        <taxon>Magnaporthaceae</taxon>
        <taxon>Gaeumannomyces</taxon>
    </lineage>
</organism>
<feature type="region of interest" description="Disordered" evidence="2">
    <location>
        <begin position="1"/>
        <end position="62"/>
    </location>
</feature>
<dbReference type="InterPro" id="IPR029058">
    <property type="entry name" value="AB_hydrolase_fold"/>
</dbReference>
<dbReference type="Proteomes" id="UP000006039">
    <property type="component" value="Unassembled WGS sequence"/>
</dbReference>
<dbReference type="RefSeq" id="XP_009222527.1">
    <property type="nucleotide sequence ID" value="XM_009224263.1"/>
</dbReference>
<dbReference type="HOGENOM" id="CLU_012494_3_1_1"/>
<name>J3NYU4_GAET3</name>
<reference evidence="4" key="2">
    <citation type="submission" date="2010-07" db="EMBL/GenBank/DDBJ databases">
        <authorList>
            <consortium name="The Broad Institute Genome Sequencing Platform"/>
            <consortium name="Broad Institute Genome Sequencing Center for Infectious Disease"/>
            <person name="Ma L.-J."/>
            <person name="Dead R."/>
            <person name="Young S."/>
            <person name="Zeng Q."/>
            <person name="Koehrsen M."/>
            <person name="Alvarado L."/>
            <person name="Berlin A."/>
            <person name="Chapman S.B."/>
            <person name="Chen Z."/>
            <person name="Freedman E."/>
            <person name="Gellesch M."/>
            <person name="Goldberg J."/>
            <person name="Griggs A."/>
            <person name="Gujja S."/>
            <person name="Heilman E.R."/>
            <person name="Heiman D."/>
            <person name="Hepburn T."/>
            <person name="Howarth C."/>
            <person name="Jen D."/>
            <person name="Larson L."/>
            <person name="Mehta T."/>
            <person name="Neiman D."/>
            <person name="Pearson M."/>
            <person name="Roberts A."/>
            <person name="Saif S."/>
            <person name="Shea T."/>
            <person name="Shenoy N."/>
            <person name="Sisk P."/>
            <person name="Stolte C."/>
            <person name="Sykes S."/>
            <person name="Walk T."/>
            <person name="White J."/>
            <person name="Yandava C."/>
            <person name="Haas B."/>
            <person name="Nusbaum C."/>
            <person name="Birren B."/>
        </authorList>
    </citation>
    <scope>NUCLEOTIDE SEQUENCE</scope>
    <source>
        <strain evidence="4">R3-111a-1</strain>
    </source>
</reference>
<dbReference type="EnsemblFungi" id="EJT76527">
    <property type="protein sequence ID" value="EJT76527"/>
    <property type="gene ID" value="GGTG_06446"/>
</dbReference>
<evidence type="ECO:0000313" key="5">
    <source>
        <dbReference type="EnsemblFungi" id="EJT76527"/>
    </source>
</evidence>
<feature type="region of interest" description="Disordered" evidence="2">
    <location>
        <begin position="384"/>
        <end position="408"/>
    </location>
</feature>
<evidence type="ECO:0000313" key="6">
    <source>
        <dbReference type="Proteomes" id="UP000006039"/>
    </source>
</evidence>
<dbReference type="GO" id="GO:0016787">
    <property type="term" value="F:hydrolase activity"/>
    <property type="evidence" value="ECO:0007669"/>
    <property type="project" value="UniProtKB-KW"/>
</dbReference>
<evidence type="ECO:0000256" key="1">
    <source>
        <dbReference type="ARBA" id="ARBA00022801"/>
    </source>
</evidence>
<sequence length="468" mass="51537">MGHWPCSTFPSISGRSTQPDRNPEYAHSRPAAKSPDTHNFQPRAAMRKKPQGPASEEGPDAAALAKRTNMETPSLLQRMAYASWMYTTQSIISGFVWFHEWKEWYSPPDGRPDIVKAYDCRPYLPVRIFFPADHDQSSSALLPTLITIHGGGFCIGTARDADEWNRDFANKHKVLVISLSYSKAPASPFPGALHDLEAVYGAVLGDESLPIARAGATTGGADGRARIAILGWSAGGNLALTLSQLASVRDSRHGAPAAAVTVYGALDLATPPAAKVKSRVYKVKLPQPRGQWTDSLLRLAPAFDWSYVPYGHDLRDPLLSPAYAPEAALPPYVCVVACELDMLAHESWRFAVRLANERRLGGAGRDLPDVLAWGNTSLTFAGRRAPSRRRGELDEEEGGDERFGFDDEADDGRGGVKWMLVPDVLHGFDCKTMRDMMGDEESIKDAEMKTIHEIERIGRWLREKAWKA</sequence>
<protein>
    <recommendedName>
        <fullName evidence="3">Alpha/beta hydrolase fold-3 domain-containing protein</fullName>
    </recommendedName>
</protein>
<dbReference type="EMBL" id="GL385397">
    <property type="protein sequence ID" value="EJT76527.1"/>
    <property type="molecule type" value="Genomic_DNA"/>
</dbReference>
<reference evidence="6" key="1">
    <citation type="submission" date="2010-07" db="EMBL/GenBank/DDBJ databases">
        <title>The genome sequence of Gaeumannomyces graminis var. tritici strain R3-111a-1.</title>
        <authorList>
            <consortium name="The Broad Institute Genome Sequencing Platform"/>
            <person name="Ma L.-J."/>
            <person name="Dead R."/>
            <person name="Young S."/>
            <person name="Zeng Q."/>
            <person name="Koehrsen M."/>
            <person name="Alvarado L."/>
            <person name="Berlin A."/>
            <person name="Chapman S.B."/>
            <person name="Chen Z."/>
            <person name="Freedman E."/>
            <person name="Gellesch M."/>
            <person name="Goldberg J."/>
            <person name="Griggs A."/>
            <person name="Gujja S."/>
            <person name="Heilman E.R."/>
            <person name="Heiman D."/>
            <person name="Hepburn T."/>
            <person name="Howarth C."/>
            <person name="Jen D."/>
            <person name="Larson L."/>
            <person name="Mehta T."/>
            <person name="Neiman D."/>
            <person name="Pearson M."/>
            <person name="Roberts A."/>
            <person name="Saif S."/>
            <person name="Shea T."/>
            <person name="Shenoy N."/>
            <person name="Sisk P."/>
            <person name="Stolte C."/>
            <person name="Sykes S."/>
            <person name="Walk T."/>
            <person name="White J."/>
            <person name="Yandava C."/>
            <person name="Haas B."/>
            <person name="Nusbaum C."/>
            <person name="Birren B."/>
        </authorList>
    </citation>
    <scope>NUCLEOTIDE SEQUENCE [LARGE SCALE GENOMIC DNA]</scope>
    <source>
        <strain evidence="6">R3-111a-1</strain>
    </source>
</reference>
<dbReference type="InterPro" id="IPR050300">
    <property type="entry name" value="GDXG_lipolytic_enzyme"/>
</dbReference>
<gene>
    <name evidence="5" type="primary">20346904</name>
    <name evidence="4" type="ORF">GGTG_06446</name>
</gene>
<reference evidence="5" key="5">
    <citation type="submission" date="2018-04" db="UniProtKB">
        <authorList>
            <consortium name="EnsemblFungi"/>
        </authorList>
    </citation>
    <scope>IDENTIFICATION</scope>
    <source>
        <strain evidence="5">R3-111a-1</strain>
    </source>
</reference>
<dbReference type="GeneID" id="20346904"/>